<keyword evidence="2" id="KW-0812">Transmembrane</keyword>
<evidence type="ECO:0000256" key="1">
    <source>
        <dbReference type="SAM" id="MobiDB-lite"/>
    </source>
</evidence>
<name>A0A5J4VXM2_9EUKA</name>
<keyword evidence="2" id="KW-1133">Transmembrane helix</keyword>
<dbReference type="EMBL" id="SNRW01004541">
    <property type="protein sequence ID" value="KAA6387049.1"/>
    <property type="molecule type" value="Genomic_DNA"/>
</dbReference>
<sequence>MHGQSQSELVQSYGTHYYPAFSFPEQKHPEGGINPGVFNCVCPEGDVTCLAGPQQCDGGGTYTQPTPPGCNPVPCDEEPHLCQCTGDEYVDEVNCFCSELYNNINYCTPRLCESSGQNYPCLCSGNPNFDPQECICNGVGKGDDDSYYSQCIVIDCKDPDIMYPGRCGCTQYNHPQGCEPTHNCHDPKQGYPCNCFDINLNTPDCICNGYLYHPAFCLCSGPSDFGCLCNSLFENEDCVAICQDGQFPDFSASFDQDNCICDSKDQTCLDGPNPCTDDNYDPEYPYACKIISCSDKTKNSPCLCTGDKAIDTPDCICKEGISDIVEPGSCYCDPSLEPSRTPLGCKCKEKGDAQCVCSDREDDPYNCYTICEGNDLPYKDEQFPNPGCLCRLDDDECLSGTFICESDNYIHPYPDNCYPQPCSSSSQQTTCICTGDDSLDPGHCRDHLCNQGEFPGSDDCMCSHNDVTCQAGRKPCSGGTYESPLPLGCYPVLCKLNDQELPCICTGYQNRDRPDCVCIGWVESSGLCTPAICTSSSGECICGGEGGWNPSGCFCDGNLNQPETCRPAIPNVKDDGSCTGGTNINPYPPYCEIKVCESSAQNAPCICSDQPSNNRHDCMCSAATEASVEQGSCICGLGHHPTGCICSSSSDSGCICSSTLATNPSGCTSLDCTVDSSTTVAQDSCVCTKNNHPTGCKPAACTGTNDYEYCLCQGIASEPETCTLDVCKSSSQQYPCICTGTNVDTPTCICSQGDADTVTPQGSCVCGINHHPTGCTCSSSSDSGCICSSISANNPTGCICSTTLPSNPPSCTIQDCKANSDTTVTTDSCYCTNNNHPTGCKLQPCEGTNDYEYCLCSGVTSEPETCTPVACESSSQQYSCICTGTDADTPDCMCSAATGASVDQGSCTCSINHHPAGCICSFSSDSGCICSSTLATNPSGCTVIDCKANSGTTVTIGSCVCTSTNHPSGCECPTDSAKLAGIPTGQCDCLSSGDLRQECKMNILACASDTVPTEGCICTGTYHPDSCTCPTAVDDLNGIPKDQCSCLSGDNDKRDDCKAKKGGGLSAGAIAGIIVAIIVVVLGVVGIIIGYIAYKKYWSSPERSSSARSLGSQNRWGSSRSVRRQYKVHDSFEMSQTQSAGSLSTPDLEPSIRVGSG</sequence>
<comment type="caution">
    <text evidence="3">The sequence shown here is derived from an EMBL/GenBank/DDBJ whole genome shotgun (WGS) entry which is preliminary data.</text>
</comment>
<gene>
    <name evidence="3" type="ORF">EZS28_017424</name>
</gene>
<feature type="transmembrane region" description="Helical" evidence="2">
    <location>
        <begin position="1067"/>
        <end position="1094"/>
    </location>
</feature>
<reference evidence="3 4" key="1">
    <citation type="submission" date="2019-03" db="EMBL/GenBank/DDBJ databases">
        <title>Single cell metagenomics reveals metabolic interactions within the superorganism composed of flagellate Streblomastix strix and complex community of Bacteroidetes bacteria on its surface.</title>
        <authorList>
            <person name="Treitli S.C."/>
            <person name="Kolisko M."/>
            <person name="Husnik F."/>
            <person name="Keeling P."/>
            <person name="Hampl V."/>
        </authorList>
    </citation>
    <scope>NUCLEOTIDE SEQUENCE [LARGE SCALE GENOMIC DNA]</scope>
    <source>
        <strain evidence="3">ST1C</strain>
    </source>
</reference>
<feature type="region of interest" description="Disordered" evidence="1">
    <location>
        <begin position="1102"/>
        <end position="1157"/>
    </location>
</feature>
<dbReference type="Proteomes" id="UP000324800">
    <property type="component" value="Unassembled WGS sequence"/>
</dbReference>
<keyword evidence="2" id="KW-0472">Membrane</keyword>
<feature type="compositionally biased region" description="Polar residues" evidence="1">
    <location>
        <begin position="1133"/>
        <end position="1145"/>
    </location>
</feature>
<evidence type="ECO:0000313" key="4">
    <source>
        <dbReference type="Proteomes" id="UP000324800"/>
    </source>
</evidence>
<protein>
    <submittedName>
        <fullName evidence="3">Uncharacterized protein</fullName>
    </submittedName>
</protein>
<accession>A0A5J4VXM2</accession>
<proteinExistence type="predicted"/>
<evidence type="ECO:0000313" key="3">
    <source>
        <dbReference type="EMBL" id="KAA6387049.1"/>
    </source>
</evidence>
<dbReference type="AlphaFoldDB" id="A0A5J4VXM2"/>
<evidence type="ECO:0000256" key="2">
    <source>
        <dbReference type="SAM" id="Phobius"/>
    </source>
</evidence>
<organism evidence="3 4">
    <name type="scientific">Streblomastix strix</name>
    <dbReference type="NCBI Taxonomy" id="222440"/>
    <lineage>
        <taxon>Eukaryota</taxon>
        <taxon>Metamonada</taxon>
        <taxon>Preaxostyla</taxon>
        <taxon>Oxymonadida</taxon>
        <taxon>Streblomastigidae</taxon>
        <taxon>Streblomastix</taxon>
    </lineage>
</organism>
<feature type="compositionally biased region" description="Low complexity" evidence="1">
    <location>
        <begin position="1102"/>
        <end position="1115"/>
    </location>
</feature>